<reference evidence="6" key="1">
    <citation type="submission" date="2011-02" db="EMBL/GenBank/DDBJ databases">
        <authorList>
            <person name="Aslett M."/>
        </authorList>
    </citation>
    <scope>NUCLEOTIDE SEQUENCE</scope>
    <source>
        <strain evidence="6">Liverpool</strain>
    </source>
</reference>
<dbReference type="eggNOG" id="KOG4073">
    <property type="taxonomic scope" value="Eukaryota"/>
</dbReference>
<protein>
    <recommendedName>
        <fullName evidence="3">4a-hydroxytetrahydrobiopterin dehydratase</fullName>
        <ecNumber evidence="3">4.2.1.96</ecNumber>
    </recommendedName>
    <alternativeName>
        <fullName evidence="5">4-alpha-hydroxy-tetrahydropterin dehydratase</fullName>
    </alternativeName>
</protein>
<keyword evidence="4" id="KW-0456">Lyase</keyword>
<evidence type="ECO:0000313" key="6">
    <source>
        <dbReference type="EMBL" id="CBZ54250.1"/>
    </source>
</evidence>
<organism evidence="6 8">
    <name type="scientific">Neospora caninum (strain Liverpool)</name>
    <dbReference type="NCBI Taxonomy" id="572307"/>
    <lineage>
        <taxon>Eukaryota</taxon>
        <taxon>Sar</taxon>
        <taxon>Alveolata</taxon>
        <taxon>Apicomplexa</taxon>
        <taxon>Conoidasida</taxon>
        <taxon>Coccidia</taxon>
        <taxon>Eucoccidiorida</taxon>
        <taxon>Eimeriorina</taxon>
        <taxon>Sarcocystidae</taxon>
        <taxon>Neospora</taxon>
    </lineage>
</organism>
<dbReference type="Proteomes" id="UP000007494">
    <property type="component" value="Chromosome X"/>
</dbReference>
<reference evidence="8" key="3">
    <citation type="journal article" date="2012" name="PLoS Pathog.">
        <title>Comparative genomics of the apicomplexan parasites Toxoplasma gondii and Neospora caninum: Coccidia differing in host range and transmission strategy.</title>
        <authorList>
            <person name="Reid A.J."/>
            <person name="Vermont S.J."/>
            <person name="Cotton J.A."/>
            <person name="Harris D."/>
            <person name="Hill-Cawthorne G.A."/>
            <person name="Konen-Waisman S."/>
            <person name="Latham S.M."/>
            <person name="Mourier T."/>
            <person name="Norton R."/>
            <person name="Quail M.A."/>
            <person name="Sanders M."/>
            <person name="Shanmugam D."/>
            <person name="Sohal A."/>
            <person name="Wasmuth J.D."/>
            <person name="Brunk B."/>
            <person name="Grigg M.E."/>
            <person name="Howard J.C."/>
            <person name="Parkinson J."/>
            <person name="Roos D.S."/>
            <person name="Trees A.J."/>
            <person name="Berriman M."/>
            <person name="Pain A."/>
            <person name="Wastling J.M."/>
        </authorList>
    </citation>
    <scope>NUCLEOTIDE SEQUENCE [LARGE SCALE GENOMIC DNA]</scope>
    <source>
        <strain evidence="8">Liverpool</strain>
    </source>
</reference>
<evidence type="ECO:0000256" key="3">
    <source>
        <dbReference type="ARBA" id="ARBA00013252"/>
    </source>
</evidence>
<dbReference type="RefSeq" id="XP_003884281.1">
    <property type="nucleotide sequence ID" value="XM_003884232.1"/>
</dbReference>
<reference evidence="7" key="4">
    <citation type="journal article" date="2015" name="PLoS ONE">
        <title>Comprehensive Evaluation of Toxoplasma gondii VEG and Neospora caninum LIV Genomes with Tachyzoite Stage Transcriptome and Proteome Defines Novel Transcript Features.</title>
        <authorList>
            <person name="Ramaprasad A."/>
            <person name="Mourier T."/>
            <person name="Naeem R."/>
            <person name="Malas T.B."/>
            <person name="Moussa E."/>
            <person name="Panigrahi A."/>
            <person name="Vermont S.J."/>
            <person name="Otto T.D."/>
            <person name="Wastling J."/>
            <person name="Pain A."/>
        </authorList>
    </citation>
    <scope>NUCLEOTIDE SEQUENCE</scope>
    <source>
        <strain evidence="7">Liverpool</strain>
    </source>
</reference>
<dbReference type="PANTHER" id="PTHR12599">
    <property type="entry name" value="PTERIN-4-ALPHA-CARBINOLAMINE DEHYDRATASE"/>
    <property type="match status" value="1"/>
</dbReference>
<dbReference type="FunCoup" id="F0VLX2">
    <property type="interactions" value="4"/>
</dbReference>
<dbReference type="OMA" id="WAEKWNH"/>
<evidence type="ECO:0000256" key="2">
    <source>
        <dbReference type="ARBA" id="ARBA00006472"/>
    </source>
</evidence>
<evidence type="ECO:0000256" key="5">
    <source>
        <dbReference type="ARBA" id="ARBA00030497"/>
    </source>
</evidence>
<evidence type="ECO:0000256" key="4">
    <source>
        <dbReference type="ARBA" id="ARBA00023239"/>
    </source>
</evidence>
<name>F0VLX2_NEOCL</name>
<evidence type="ECO:0000313" key="7">
    <source>
        <dbReference type="EMBL" id="CEL68954.1"/>
    </source>
</evidence>
<evidence type="ECO:0000313" key="8">
    <source>
        <dbReference type="Proteomes" id="UP000007494"/>
    </source>
</evidence>
<accession>F0VLX2</accession>
<dbReference type="EC" id="4.2.1.96" evidence="3"/>
<proteinExistence type="inferred from homology"/>
<dbReference type="HAMAP" id="MF_00434">
    <property type="entry name" value="Pterin_4_alpha"/>
    <property type="match status" value="1"/>
</dbReference>
<dbReference type="CDD" id="cd00914">
    <property type="entry name" value="PCD_DCoH_subfamily_b"/>
    <property type="match status" value="1"/>
</dbReference>
<dbReference type="InterPro" id="IPR036428">
    <property type="entry name" value="PCD_sf"/>
</dbReference>
<dbReference type="NCBIfam" id="NF002018">
    <property type="entry name" value="PRK00823.1-3"/>
    <property type="match status" value="1"/>
</dbReference>
<dbReference type="EMBL" id="LN714485">
    <property type="protein sequence ID" value="CEL68954.1"/>
    <property type="molecule type" value="Genomic_DNA"/>
</dbReference>
<dbReference type="GeneID" id="13442181"/>
<keyword evidence="8" id="KW-1185">Reference proteome</keyword>
<dbReference type="InterPro" id="IPR001533">
    <property type="entry name" value="Pterin_deHydtase"/>
</dbReference>
<sequence>MAPLARLAANSTRLLQLHKTVPQWQLTDGHLSIKRKFHFKDFNEAWGFMSRVALYADKMDHHPNWNNVYNTVDVELSTHDAAGLTEKDFALAKFMDDAAENFAN</sequence>
<reference evidence="6" key="2">
    <citation type="submission" date="2011-03" db="EMBL/GenBank/DDBJ databases">
        <title>Comparative genomics and transcriptomics of Neospora caninum and Toxoplasma gondii.</title>
        <authorList>
            <person name="Reid A.J."/>
            <person name="Sohal A."/>
            <person name="Harris D."/>
            <person name="Quail M."/>
            <person name="Sanders M."/>
            <person name="Berriman M."/>
            <person name="Wastling J.M."/>
            <person name="Pain A."/>
        </authorList>
    </citation>
    <scope>NUCLEOTIDE SEQUENCE</scope>
    <source>
        <strain evidence="6">Liverpool</strain>
    </source>
</reference>
<gene>
    <name evidence="7" type="ORF">BN1204_046820</name>
    <name evidence="6" type="ORF">NCLIV_046820</name>
</gene>
<dbReference type="PANTHER" id="PTHR12599:SF0">
    <property type="entry name" value="PTERIN-4-ALPHA-CARBINOLAMINE DEHYDRATASE"/>
    <property type="match status" value="1"/>
</dbReference>
<comment type="similarity">
    <text evidence="2">Belongs to the pterin-4-alpha-carbinolamine dehydratase family.</text>
</comment>
<dbReference type="VEuPathDB" id="ToxoDB:NCLIV_046820"/>
<dbReference type="Gene3D" id="3.30.1360.20">
    <property type="entry name" value="Transcriptional coactivator/pterin dehydratase"/>
    <property type="match status" value="1"/>
</dbReference>
<dbReference type="AlphaFoldDB" id="F0VLX2"/>
<dbReference type="Pfam" id="PF01329">
    <property type="entry name" value="Pterin_4a"/>
    <property type="match status" value="1"/>
</dbReference>
<dbReference type="GO" id="GO:0006729">
    <property type="term" value="P:tetrahydrobiopterin biosynthetic process"/>
    <property type="evidence" value="ECO:0007669"/>
    <property type="project" value="InterPro"/>
</dbReference>
<dbReference type="InParanoid" id="F0VLX2"/>
<evidence type="ECO:0000256" key="1">
    <source>
        <dbReference type="ARBA" id="ARBA00001554"/>
    </source>
</evidence>
<dbReference type="EMBL" id="FR823391">
    <property type="protein sequence ID" value="CBZ54250.1"/>
    <property type="molecule type" value="Genomic_DNA"/>
</dbReference>
<dbReference type="OrthoDB" id="277398at2759"/>
<comment type="catalytic activity">
    <reaction evidence="1">
        <text>(4aS,6R)-4a-hydroxy-L-erythro-5,6,7,8-tetrahydrobiopterin = (6R)-L-erythro-6,7-dihydrobiopterin + H2O</text>
        <dbReference type="Rhea" id="RHEA:11920"/>
        <dbReference type="ChEBI" id="CHEBI:15377"/>
        <dbReference type="ChEBI" id="CHEBI:15642"/>
        <dbReference type="ChEBI" id="CHEBI:43120"/>
        <dbReference type="EC" id="4.2.1.96"/>
    </reaction>
</comment>
<dbReference type="GO" id="GO:0008124">
    <property type="term" value="F:4-alpha-hydroxytetrahydrobiopterin dehydratase activity"/>
    <property type="evidence" value="ECO:0007669"/>
    <property type="project" value="UniProtKB-EC"/>
</dbReference>
<dbReference type="SUPFAM" id="SSF55248">
    <property type="entry name" value="PCD-like"/>
    <property type="match status" value="1"/>
</dbReference>